<keyword evidence="1" id="KW-0863">Zinc-finger</keyword>
<evidence type="ECO:0000313" key="3">
    <source>
        <dbReference type="EMBL" id="RVT61575.1"/>
    </source>
</evidence>
<gene>
    <name evidence="3" type="ORF">EM808_15115</name>
</gene>
<accession>A0A3S2TTM4</accession>
<keyword evidence="1" id="KW-0479">Metal-binding</keyword>
<dbReference type="EMBL" id="RZTZ01000005">
    <property type="protein sequence ID" value="RVT61575.1"/>
    <property type="molecule type" value="Genomic_DNA"/>
</dbReference>
<dbReference type="AlphaFoldDB" id="A0A3S2TTM4"/>
<reference evidence="3 4" key="1">
    <citation type="submission" date="2019-01" db="EMBL/GenBank/DDBJ databases">
        <title>Bacillus sp. M5HDSG1-1, whole genome shotgun sequence.</title>
        <authorList>
            <person name="Tuo L."/>
        </authorList>
    </citation>
    <scope>NUCLEOTIDE SEQUENCE [LARGE SCALE GENOMIC DNA]</scope>
    <source>
        <strain evidence="3 4">M5HDSG1-1</strain>
    </source>
</reference>
<keyword evidence="1" id="KW-0862">Zinc</keyword>
<feature type="domain" description="SWIM-type" evidence="2">
    <location>
        <begin position="43"/>
        <end position="97"/>
    </location>
</feature>
<dbReference type="InterPro" id="IPR007527">
    <property type="entry name" value="Znf_SWIM"/>
</dbReference>
<name>A0A3S2TTM4_9BACI</name>
<keyword evidence="4" id="KW-1185">Reference proteome</keyword>
<dbReference type="Proteomes" id="UP000288024">
    <property type="component" value="Unassembled WGS sequence"/>
</dbReference>
<organism evidence="3 4">
    <name type="scientific">Niallia taxi</name>
    <dbReference type="NCBI Taxonomy" id="2499688"/>
    <lineage>
        <taxon>Bacteria</taxon>
        <taxon>Bacillati</taxon>
        <taxon>Bacillota</taxon>
        <taxon>Bacilli</taxon>
        <taxon>Bacillales</taxon>
        <taxon>Bacillaceae</taxon>
        <taxon>Niallia</taxon>
    </lineage>
</organism>
<dbReference type="PROSITE" id="PS50966">
    <property type="entry name" value="ZF_SWIM"/>
    <property type="match status" value="1"/>
</dbReference>
<protein>
    <submittedName>
        <fullName evidence="3">SWIM zinc finger family protein</fullName>
    </submittedName>
</protein>
<dbReference type="GO" id="GO:0008270">
    <property type="term" value="F:zinc ion binding"/>
    <property type="evidence" value="ECO:0007669"/>
    <property type="project" value="UniProtKB-KW"/>
</dbReference>
<evidence type="ECO:0000313" key="4">
    <source>
        <dbReference type="Proteomes" id="UP000288024"/>
    </source>
</evidence>
<dbReference type="RefSeq" id="WP_127739032.1">
    <property type="nucleotide sequence ID" value="NZ_CAJCKN010000011.1"/>
</dbReference>
<evidence type="ECO:0000259" key="2">
    <source>
        <dbReference type="PROSITE" id="PS50966"/>
    </source>
</evidence>
<proteinExistence type="predicted"/>
<evidence type="ECO:0000256" key="1">
    <source>
        <dbReference type="PROSITE-ProRule" id="PRU00325"/>
    </source>
</evidence>
<comment type="caution">
    <text evidence="3">The sequence shown here is derived from an EMBL/GenBank/DDBJ whole genome shotgun (WGS) entry which is preliminary data.</text>
</comment>
<sequence>MLHEQYLEHLSHCAKNFQEALDSSDPLTQKIVEKGLLLYRQNYVSQVKLDDETVTGIIQDVNPAKAMLNIHDISMSTCTCFAEGYCRHQLALFFSVLGQAGKVSTWLSDWRQPPKKAPVDLSSLPLMRASDLLKNPANKEPDYQEWVEFFTDTFQTLMEENSNRPAGISETYYIYMRKLKNAAPQQNEWKYLYLLVGHVITFKLFLSMSKDKNHADGVINRYYRHIFQDLLQGVQEYLNRLANFTFPFSFDLFLEKLKDDSTEILYIHETISFESIQIYRVLWTNLFTKKQWRLDELRKLEGIMSPIFTEKVAAVHLQVLLREDAKAGHSIQELQVEIMPYMLYWLDILNSKREWNRLELYLTPFIQHIKSYLQQENEFEFCHEFTSMSIRAATPFCHAKNRLDILERLFMQALPYSYRKYEDFLYEQKQFDKWIDLYTYMGLGIDMLSKEQIKTLQEHDQQLLLSLYHRSIQEHIEQKSRDHYRIAVRQMKKLRTIYKKLKKQQQFELFLTMTLERTKRLRAFHEECRKGKLIHAEE</sequence>